<evidence type="ECO:0000256" key="6">
    <source>
        <dbReference type="ARBA" id="ARBA00022529"/>
    </source>
</evidence>
<protein>
    <recommendedName>
        <fullName evidence="4">lysozyme</fullName>
        <ecNumber evidence="4">3.2.1.17</ecNumber>
    </recommendedName>
</protein>
<dbReference type="PROSITE" id="PS51904">
    <property type="entry name" value="GLYCOSYL_HYDROL_F25_2"/>
    <property type="match status" value="1"/>
</dbReference>
<sequence length="784" mass="81884">MAVRIPLASTWQPSWGVAGVDVSSWQASNGTDTVDWPALWNQGARFAYVKATEGNYYTSASWGQQYGNSQNAGMLRGSYHFAIPNWSSGADQATYFAHNGGGWSPDGITMPPALDIEYNPYAGRTINGVYMGNTCYSLSADQMVQWISDFSNTMVSLTGRRPVIYSTTDWWSSCTGNSAALSNNPLWIAAYNTSGPGTLPASWSNFSIWQYSSDGPFAGDSNVWNGDFPGLQRFATYGDTDPSAAFGRAAPSANLGDQTSGIVCTLSVGGCYQGFQNGALVWSRATGVQPSPNGPIRTAWAQTGYDSGPLGYPTSSVQCVLTNNGCYQGFQNGVIVWSKDTGAQLSLNGPIRTAWAQTGYDSGPLGYPISSVQCVLTNNGCYQGFQNGVIVWSKDTGAQLSLNGPIRTAWAQTGYDSGPLGYPTGPESCGLRDGGCYQAFQGGEIMWSTATGAQISHLGGIRTAYRAAGAEGSVLGYPTGPETCGLRDGGCYQAFQGGEIMWSTATGAQISHLGGIRTAYRAAGAEGSVLGYPTGPETCGLRDGGCYQAFQGGEIMWSTATGAQISHLGGIRTAYRAAGAEGSVLGYPTGPETCGLRDGGCYQAFQGGEIMWSTATGAQISHLGGIRTAYRAAGAEGSVLGYPTGPETCGLRDGGCYQAFQGGEIMWSTATGAQISHLGGIRTAYRAAGAEGSVLGYPTGPETCGLRDGGCYQAFQGGEIMWSTATGAQISPNGPIRNTWVAAGSENGRYGYPTGGESCNSANTNCNQMFQGGSISWDSVNGVR</sequence>
<dbReference type="GO" id="GO:0003796">
    <property type="term" value="F:lysozyme activity"/>
    <property type="evidence" value="ECO:0007669"/>
    <property type="project" value="UniProtKB-EC"/>
</dbReference>
<evidence type="ECO:0000256" key="7">
    <source>
        <dbReference type="ARBA" id="ARBA00022638"/>
    </source>
</evidence>
<dbReference type="RefSeq" id="WP_369044861.1">
    <property type="nucleotide sequence ID" value="NZ_CP163302.1"/>
</dbReference>
<keyword evidence="9" id="KW-1015">Disulfide bond</keyword>
<accession>A0AB39KZA9</accession>
<comment type="function">
    <text evidence="11">This enzyme has both lysozyme (acetylmuramidase) and diacetylmuramidase activities.</text>
</comment>
<evidence type="ECO:0000313" key="12">
    <source>
        <dbReference type="EMBL" id="XDP44036.1"/>
    </source>
</evidence>
<dbReference type="SMART" id="SM00641">
    <property type="entry name" value="Glyco_25"/>
    <property type="match status" value="1"/>
</dbReference>
<evidence type="ECO:0000256" key="9">
    <source>
        <dbReference type="ARBA" id="ARBA00023157"/>
    </source>
</evidence>
<dbReference type="PANTHER" id="PTHR34135">
    <property type="entry name" value="LYSOZYME"/>
    <property type="match status" value="1"/>
</dbReference>
<dbReference type="GO" id="GO:0016052">
    <property type="term" value="P:carbohydrate catabolic process"/>
    <property type="evidence" value="ECO:0007669"/>
    <property type="project" value="TreeGrafter"/>
</dbReference>
<evidence type="ECO:0000256" key="1">
    <source>
        <dbReference type="ARBA" id="ARBA00000632"/>
    </source>
</evidence>
<keyword evidence="8" id="KW-0378">Hydrolase</keyword>
<dbReference type="FunFam" id="3.20.20.80:FF:000060">
    <property type="entry name" value="Lysozyme M1"/>
    <property type="match status" value="1"/>
</dbReference>
<organism evidence="12">
    <name type="scientific">Sinomonas puerhi</name>
    <dbReference type="NCBI Taxonomy" id="3238584"/>
    <lineage>
        <taxon>Bacteria</taxon>
        <taxon>Bacillati</taxon>
        <taxon>Actinomycetota</taxon>
        <taxon>Actinomycetes</taxon>
        <taxon>Micrococcales</taxon>
        <taxon>Micrococcaceae</taxon>
        <taxon>Sinomonas</taxon>
    </lineage>
</organism>
<comment type="catalytic activity">
    <reaction evidence="1">
        <text>Hydrolysis of (1-&gt;4)-beta-linkages between N-acetylmuramic acid and N-acetyl-D-glucosamine residues in a peptidoglycan and between N-acetyl-D-glucosamine residues in chitodextrins.</text>
        <dbReference type="EC" id="3.2.1.17"/>
    </reaction>
</comment>
<dbReference type="InterPro" id="IPR013207">
    <property type="entry name" value="LGFP"/>
</dbReference>
<dbReference type="PANTHER" id="PTHR34135:SF2">
    <property type="entry name" value="LYSOZYME"/>
    <property type="match status" value="1"/>
</dbReference>
<reference evidence="12" key="1">
    <citation type="submission" date="2024-07" db="EMBL/GenBank/DDBJ databases">
        <authorList>
            <person name="fu j."/>
        </authorList>
    </citation>
    <scope>NUCLEOTIDE SEQUENCE</scope>
    <source>
        <strain evidence="12">P10A9</strain>
    </source>
</reference>
<evidence type="ECO:0000256" key="5">
    <source>
        <dbReference type="ARBA" id="ARBA00022525"/>
    </source>
</evidence>
<evidence type="ECO:0000256" key="10">
    <source>
        <dbReference type="ARBA" id="ARBA00023295"/>
    </source>
</evidence>
<dbReference type="InterPro" id="IPR017853">
    <property type="entry name" value="GH"/>
</dbReference>
<dbReference type="EMBL" id="CP163302">
    <property type="protein sequence ID" value="XDP44036.1"/>
    <property type="molecule type" value="Genomic_DNA"/>
</dbReference>
<evidence type="ECO:0000256" key="2">
    <source>
        <dbReference type="ARBA" id="ARBA00004613"/>
    </source>
</evidence>
<comment type="similarity">
    <text evidence="3">Belongs to the glycosyl hydrolase 25 family.</text>
</comment>
<dbReference type="InterPro" id="IPR018077">
    <property type="entry name" value="Glyco_hydro_fam25_subgr"/>
</dbReference>
<dbReference type="EC" id="3.2.1.17" evidence="4"/>
<keyword evidence="10" id="KW-0326">Glycosidase</keyword>
<dbReference type="GO" id="GO:0042742">
    <property type="term" value="P:defense response to bacterium"/>
    <property type="evidence" value="ECO:0007669"/>
    <property type="project" value="UniProtKB-KW"/>
</dbReference>
<dbReference type="Gene3D" id="3.20.20.80">
    <property type="entry name" value="Glycosidases"/>
    <property type="match status" value="1"/>
</dbReference>
<dbReference type="Pfam" id="PF01183">
    <property type="entry name" value="Glyco_hydro_25"/>
    <property type="match status" value="1"/>
</dbReference>
<keyword evidence="6" id="KW-0929">Antimicrobial</keyword>
<dbReference type="Pfam" id="PF08310">
    <property type="entry name" value="LGFP"/>
    <property type="match status" value="10"/>
</dbReference>
<evidence type="ECO:0000256" key="11">
    <source>
        <dbReference type="ARBA" id="ARBA00055588"/>
    </source>
</evidence>
<dbReference type="GO" id="GO:0009253">
    <property type="term" value="P:peptidoglycan catabolic process"/>
    <property type="evidence" value="ECO:0007669"/>
    <property type="project" value="InterPro"/>
</dbReference>
<proteinExistence type="inferred from homology"/>
<dbReference type="InterPro" id="IPR002053">
    <property type="entry name" value="Glyco_hydro_25"/>
</dbReference>
<evidence type="ECO:0000256" key="3">
    <source>
        <dbReference type="ARBA" id="ARBA00010646"/>
    </source>
</evidence>
<dbReference type="GO" id="GO:0005576">
    <property type="term" value="C:extracellular region"/>
    <property type="evidence" value="ECO:0007669"/>
    <property type="project" value="UniProtKB-SubCell"/>
</dbReference>
<gene>
    <name evidence="12" type="ORF">AB5L97_12145</name>
</gene>
<dbReference type="CDD" id="cd06412">
    <property type="entry name" value="GH25_CH-type"/>
    <property type="match status" value="1"/>
</dbReference>
<evidence type="ECO:0000256" key="8">
    <source>
        <dbReference type="ARBA" id="ARBA00022801"/>
    </source>
</evidence>
<dbReference type="KEGG" id="spue:AB5L97_12145"/>
<evidence type="ECO:0000256" key="4">
    <source>
        <dbReference type="ARBA" id="ARBA00012732"/>
    </source>
</evidence>
<dbReference type="GO" id="GO:0031640">
    <property type="term" value="P:killing of cells of another organism"/>
    <property type="evidence" value="ECO:0007669"/>
    <property type="project" value="UniProtKB-KW"/>
</dbReference>
<dbReference type="AlphaFoldDB" id="A0AB39KZA9"/>
<keyword evidence="7" id="KW-0081">Bacteriolytic enzyme</keyword>
<keyword evidence="5" id="KW-0964">Secreted</keyword>
<comment type="subcellular location">
    <subcellularLocation>
        <location evidence="2">Secreted</location>
    </subcellularLocation>
</comment>
<dbReference type="SUPFAM" id="SSF51445">
    <property type="entry name" value="(Trans)glycosidases"/>
    <property type="match status" value="1"/>
</dbReference>
<dbReference type="GO" id="GO:0016998">
    <property type="term" value="P:cell wall macromolecule catabolic process"/>
    <property type="evidence" value="ECO:0007669"/>
    <property type="project" value="InterPro"/>
</dbReference>
<name>A0AB39KZA9_9MICC</name>